<proteinExistence type="predicted"/>
<evidence type="ECO:0000313" key="3">
    <source>
        <dbReference type="Proteomes" id="UP000499080"/>
    </source>
</evidence>
<sequence>MPWKEDHESLPDSYELSLKRLDYTTKKFEKIGYLEAYHQVSEGWLQEGIAKNAPKGELSSSSVIKDKSSTSSMKIRSVFDASAKTLNKPSLNYRLEIDLIDIETIPSVSGRFRLGKIGVIPDMKRALLEISLNKRD</sequence>
<gene>
    <name evidence="2" type="ORF">AVEN_116812_1</name>
    <name evidence="1" type="ORF">AVEN_54322_1</name>
</gene>
<accession>A0A4Y2JZ96</accession>
<dbReference type="EMBL" id="BGPR01112273">
    <property type="protein sequence ID" value="GBM94572.1"/>
    <property type="molecule type" value="Genomic_DNA"/>
</dbReference>
<dbReference type="Proteomes" id="UP000499080">
    <property type="component" value="Unassembled WGS sequence"/>
</dbReference>
<evidence type="ECO:0000313" key="1">
    <source>
        <dbReference type="EMBL" id="GBM94564.1"/>
    </source>
</evidence>
<organism evidence="2 3">
    <name type="scientific">Araneus ventricosus</name>
    <name type="common">Orbweaver spider</name>
    <name type="synonym">Epeira ventricosa</name>
    <dbReference type="NCBI Taxonomy" id="182803"/>
    <lineage>
        <taxon>Eukaryota</taxon>
        <taxon>Metazoa</taxon>
        <taxon>Ecdysozoa</taxon>
        <taxon>Arthropoda</taxon>
        <taxon>Chelicerata</taxon>
        <taxon>Arachnida</taxon>
        <taxon>Araneae</taxon>
        <taxon>Araneomorphae</taxon>
        <taxon>Entelegynae</taxon>
        <taxon>Araneoidea</taxon>
        <taxon>Araneidae</taxon>
        <taxon>Araneus</taxon>
    </lineage>
</organism>
<dbReference type="EMBL" id="BGPR01112270">
    <property type="protein sequence ID" value="GBM94564.1"/>
    <property type="molecule type" value="Genomic_DNA"/>
</dbReference>
<dbReference type="OrthoDB" id="6428869at2759"/>
<name>A0A4Y2JZ96_ARAVE</name>
<reference evidence="2 3" key="1">
    <citation type="journal article" date="2019" name="Sci. Rep.">
        <title>Orb-weaving spider Araneus ventricosus genome elucidates the spidroin gene catalogue.</title>
        <authorList>
            <person name="Kono N."/>
            <person name="Nakamura H."/>
            <person name="Ohtoshi R."/>
            <person name="Moran D.A.P."/>
            <person name="Shinohara A."/>
            <person name="Yoshida Y."/>
            <person name="Fujiwara M."/>
            <person name="Mori M."/>
            <person name="Tomita M."/>
            <person name="Arakawa K."/>
        </authorList>
    </citation>
    <scope>NUCLEOTIDE SEQUENCE [LARGE SCALE GENOMIC DNA]</scope>
</reference>
<dbReference type="AlphaFoldDB" id="A0A4Y2JZ96"/>
<keyword evidence="3" id="KW-1185">Reference proteome</keyword>
<comment type="caution">
    <text evidence="2">The sequence shown here is derived from an EMBL/GenBank/DDBJ whole genome shotgun (WGS) entry which is preliminary data.</text>
</comment>
<protein>
    <submittedName>
        <fullName evidence="2">Uncharacterized protein</fullName>
    </submittedName>
</protein>
<evidence type="ECO:0000313" key="2">
    <source>
        <dbReference type="EMBL" id="GBM94572.1"/>
    </source>
</evidence>